<dbReference type="Pfam" id="PF13148">
    <property type="entry name" value="DUF3987"/>
    <property type="match status" value="1"/>
</dbReference>
<sequence length="374" mass="41598">MKTSGDNDMKSSSIESLIEELEEYHDIIQIWDELNTFTSTMGLYRAEKATYDRSFFNMFFNGEKEKRRQTCRKSRVLKNPKLNIACGGQPGTAILAMTEDPSVPVTQDGLFSRFLVAAPEARAPRSSDFKKLNQNIPGLKHLLFTVHMLHVDDARNYYYSDDAKNVVKSKFDIYTDIINGVSRHDTFLASLYGKAQIMIDRLAAILHVCALAGTALGNVQVMGIDESVRQISYDEFSNDVRTAITDAVKYLAQDDGAFIIQKETAESAIALMDYFIAQEKALCGYSTVADLEGITEFVLGSHREVQQNERINSEKHGLTDAMSTILMTLGADVSLHALVTRRKYPSATYSSAFNELEKAGLGNVSAKGYLIALC</sequence>
<reference evidence="1" key="1">
    <citation type="submission" date="2021-02" db="EMBL/GenBank/DDBJ databases">
        <authorList>
            <person name="Nowell W R."/>
        </authorList>
    </citation>
    <scope>NUCLEOTIDE SEQUENCE</scope>
</reference>
<keyword evidence="3" id="KW-1185">Reference proteome</keyword>
<dbReference type="Proteomes" id="UP000663829">
    <property type="component" value="Unassembled WGS sequence"/>
</dbReference>
<dbReference type="Proteomes" id="UP000681722">
    <property type="component" value="Unassembled WGS sequence"/>
</dbReference>
<accession>A0A813ZI52</accession>
<name>A0A813ZI52_9BILA</name>
<dbReference type="InterPro" id="IPR025048">
    <property type="entry name" value="DUF3987"/>
</dbReference>
<dbReference type="AlphaFoldDB" id="A0A813ZI52"/>
<organism evidence="1 3">
    <name type="scientific">Didymodactylos carnosus</name>
    <dbReference type="NCBI Taxonomy" id="1234261"/>
    <lineage>
        <taxon>Eukaryota</taxon>
        <taxon>Metazoa</taxon>
        <taxon>Spiralia</taxon>
        <taxon>Gnathifera</taxon>
        <taxon>Rotifera</taxon>
        <taxon>Eurotatoria</taxon>
        <taxon>Bdelloidea</taxon>
        <taxon>Philodinida</taxon>
        <taxon>Philodinidae</taxon>
        <taxon>Didymodactylos</taxon>
    </lineage>
</organism>
<protein>
    <submittedName>
        <fullName evidence="1">Uncharacterized protein</fullName>
    </submittedName>
</protein>
<evidence type="ECO:0000313" key="1">
    <source>
        <dbReference type="EMBL" id="CAF0899756.1"/>
    </source>
</evidence>
<dbReference type="EMBL" id="CAJNOQ010001507">
    <property type="protein sequence ID" value="CAF0899756.1"/>
    <property type="molecule type" value="Genomic_DNA"/>
</dbReference>
<proteinExistence type="predicted"/>
<evidence type="ECO:0000313" key="2">
    <source>
        <dbReference type="EMBL" id="CAF3682450.1"/>
    </source>
</evidence>
<evidence type="ECO:0000313" key="3">
    <source>
        <dbReference type="Proteomes" id="UP000663829"/>
    </source>
</evidence>
<comment type="caution">
    <text evidence="1">The sequence shown here is derived from an EMBL/GenBank/DDBJ whole genome shotgun (WGS) entry which is preliminary data.</text>
</comment>
<dbReference type="EMBL" id="CAJOBC010001507">
    <property type="protein sequence ID" value="CAF3682450.1"/>
    <property type="molecule type" value="Genomic_DNA"/>
</dbReference>
<gene>
    <name evidence="1" type="ORF">GPM918_LOCUS8571</name>
    <name evidence="2" type="ORF">SRO942_LOCUS8571</name>
</gene>